<accession>A0AAE3LI89</accession>
<dbReference type="EMBL" id="JAOPKC010000002">
    <property type="protein sequence ID" value="MCU4717091.1"/>
    <property type="molecule type" value="Genomic_DNA"/>
</dbReference>
<reference evidence="2" key="1">
    <citation type="submission" date="2023-02" db="EMBL/GenBank/DDBJ databases">
        <title>Enrichment on poylsaccharides allowed isolation of novel metabolic and taxonomic groups of Haloarchaea.</title>
        <authorList>
            <person name="Sorokin D.Y."/>
            <person name="Elcheninov A.G."/>
            <person name="Khizhniak T.V."/>
            <person name="Kolganova T.V."/>
            <person name="Kublanov I.V."/>
        </authorList>
    </citation>
    <scope>NUCLEOTIDE SEQUENCE</scope>
    <source>
        <strain evidence="1 3">HArc-curdl5-1</strain>
        <strain evidence="2">HArc-curdl7</strain>
    </source>
</reference>
<evidence type="ECO:0000313" key="2">
    <source>
        <dbReference type="EMBL" id="MCU4726018.1"/>
    </source>
</evidence>
<dbReference type="Proteomes" id="UP001208186">
    <property type="component" value="Unassembled WGS sequence"/>
</dbReference>
<dbReference type="EMBL" id="JAOPKD010000002">
    <property type="protein sequence ID" value="MCU4726018.1"/>
    <property type="molecule type" value="Genomic_DNA"/>
</dbReference>
<dbReference type="Proteomes" id="UP001209746">
    <property type="component" value="Unassembled WGS sequence"/>
</dbReference>
<dbReference type="SUPFAM" id="SSF50998">
    <property type="entry name" value="Quinoprotein alcohol dehydrogenase-like"/>
    <property type="match status" value="1"/>
</dbReference>
<dbReference type="RefSeq" id="WP_315907862.1">
    <property type="nucleotide sequence ID" value="NZ_JAOPKC010000002.1"/>
</dbReference>
<dbReference type="AlphaFoldDB" id="A0AAE3LI89"/>
<name>A0AAE3LI89_9EURY</name>
<dbReference type="InterPro" id="IPR011047">
    <property type="entry name" value="Quinoprotein_ADH-like_sf"/>
</dbReference>
<organism evidence="2 4">
    <name type="scientific">Halapricum hydrolyticum</name>
    <dbReference type="NCBI Taxonomy" id="2979991"/>
    <lineage>
        <taxon>Archaea</taxon>
        <taxon>Methanobacteriati</taxon>
        <taxon>Methanobacteriota</taxon>
        <taxon>Stenosarchaea group</taxon>
        <taxon>Halobacteria</taxon>
        <taxon>Halobacteriales</taxon>
        <taxon>Haloarculaceae</taxon>
        <taxon>Halapricum</taxon>
    </lineage>
</organism>
<dbReference type="PROSITE" id="PS51257">
    <property type="entry name" value="PROKAR_LIPOPROTEIN"/>
    <property type="match status" value="1"/>
</dbReference>
<evidence type="ECO:0000313" key="1">
    <source>
        <dbReference type="EMBL" id="MCU4717091.1"/>
    </source>
</evidence>
<keyword evidence="3" id="KW-1185">Reference proteome</keyword>
<comment type="caution">
    <text evidence="2">The sequence shown here is derived from an EMBL/GenBank/DDBJ whole genome shotgun (WGS) entry which is preliminary data.</text>
</comment>
<gene>
    <name evidence="2" type="ORF">OB914_03385</name>
    <name evidence="1" type="ORF">OB916_03310</name>
</gene>
<evidence type="ECO:0000313" key="3">
    <source>
        <dbReference type="Proteomes" id="UP001208186"/>
    </source>
</evidence>
<proteinExistence type="predicted"/>
<sequence>MTRSSRRAFVAAAGSILSAGCLAAPGRRESGDSETEYPFEGPDPLGFEAVPNDVADPPSFQGERVYESDVARGIIDVVDRQSGWTTLVYGRSQDGYETPELRELSPNGEVVGSRTLDAVPSNRVWHLEQPGERLVVGGRREQDDREASWFRGVDSEFAFDADWRTVYAGVTVDGDSLLGAGTLWYEGSSGDLGAVCHRIGPGGSITWEQTDEEAGTDRRFWSVTTTSEGVLAGGSNGGDIWLVSYADGEESWRRTITHGKEAYIVRQLTAGPTGTYAVAQTNQFAQGNNHLMLLSLGAEGSVEWARVFDPNFEEYTEGPMELYGGEFVDAGGPVLVGHTGDRVWLAATEPDGSMRWAGYYPESRGDRIVRSLGLAAADGRLSLYGSTGTHQEETPWLAWFEP</sequence>
<protein>
    <submittedName>
        <fullName evidence="2">Uncharacterized protein</fullName>
    </submittedName>
</protein>
<evidence type="ECO:0000313" key="4">
    <source>
        <dbReference type="Proteomes" id="UP001209746"/>
    </source>
</evidence>